<evidence type="ECO:0000256" key="7">
    <source>
        <dbReference type="HAMAP-Rule" id="MF_00480"/>
    </source>
</evidence>
<dbReference type="SUPFAM" id="SSF47973">
    <property type="entry name" value="Ribosomal protein S7"/>
    <property type="match status" value="1"/>
</dbReference>
<dbReference type="CDD" id="cd14869">
    <property type="entry name" value="uS7_Bacteria"/>
    <property type="match status" value="1"/>
</dbReference>
<name>A0A0G3ES62_9BURK</name>
<keyword evidence="4 7" id="KW-0694">RNA-binding</keyword>
<dbReference type="STRING" id="445709.ABW99_18020"/>
<gene>
    <name evidence="7" type="primary">rpsG</name>
    <name evidence="10" type="ORF">ABW99_18020</name>
</gene>
<evidence type="ECO:0000256" key="6">
    <source>
        <dbReference type="ARBA" id="ARBA00023274"/>
    </source>
</evidence>
<proteinExistence type="inferred from homology"/>
<keyword evidence="5 7" id="KW-0689">Ribosomal protein</keyword>
<dbReference type="OrthoDB" id="9807653at2"/>
<dbReference type="InterPro" id="IPR005717">
    <property type="entry name" value="Ribosomal_uS7_bac/org-type"/>
</dbReference>
<keyword evidence="6 7" id="KW-0687">Ribonucleoprotein</keyword>
<dbReference type="AlphaFoldDB" id="A0A0G3ES62"/>
<dbReference type="InterPro" id="IPR036823">
    <property type="entry name" value="Ribosomal_uS7_dom_sf"/>
</dbReference>
<feature type="domain" description="Small ribosomal subunit protein uS7" evidence="9">
    <location>
        <begin position="2"/>
        <end position="149"/>
    </location>
</feature>
<comment type="subunit">
    <text evidence="7">Part of the 30S ribosomal subunit. Contacts proteins S9 and S11.</text>
</comment>
<comment type="function">
    <text evidence="7">One of the primary rRNA binding proteins, it binds directly to 16S rRNA where it nucleates assembly of the head domain of the 30S subunit. Is located at the subunit interface close to the decoding center, probably blocks exit of the E-site tRNA.</text>
</comment>
<dbReference type="RefSeq" id="WP_047215724.1">
    <property type="nucleotide sequence ID" value="NZ_CP011568.3"/>
</dbReference>
<evidence type="ECO:0000256" key="5">
    <source>
        <dbReference type="ARBA" id="ARBA00022980"/>
    </source>
</evidence>
<dbReference type="PATRIC" id="fig|445709.3.peg.3794"/>
<dbReference type="GO" id="GO:0006412">
    <property type="term" value="P:translation"/>
    <property type="evidence" value="ECO:0007669"/>
    <property type="project" value="UniProtKB-UniRule"/>
</dbReference>
<evidence type="ECO:0000256" key="8">
    <source>
        <dbReference type="RuleBase" id="RU003619"/>
    </source>
</evidence>
<dbReference type="InterPro" id="IPR000235">
    <property type="entry name" value="Ribosomal_uS7"/>
</dbReference>
<dbReference type="Gene3D" id="1.10.455.10">
    <property type="entry name" value="Ribosomal protein S7 domain"/>
    <property type="match status" value="1"/>
</dbReference>
<dbReference type="EMBL" id="CP011568">
    <property type="protein sequence ID" value="AKJ69815.1"/>
    <property type="molecule type" value="Genomic_DNA"/>
</dbReference>
<evidence type="ECO:0000313" key="10">
    <source>
        <dbReference type="EMBL" id="AKJ69815.1"/>
    </source>
</evidence>
<accession>A0A0G3ES62</accession>
<dbReference type="Proteomes" id="UP000036700">
    <property type="component" value="Chromosome"/>
</dbReference>
<sequence length="156" mass="17602">MPRRREVPKREVLPDPKFGNVDVAKFMNVLMLAGKKPVAERIVYGAFEQIQSKAGKDPLEVFNTALGNVKPVVEVKSRRVGGANYQVPVEVRPSRRMALAMRWLREAAKKRSEKSMALRLAAELLEAAEGRGGAMKKRDEVHRMAEANKAFSHFRF</sequence>
<evidence type="ECO:0000256" key="4">
    <source>
        <dbReference type="ARBA" id="ARBA00022884"/>
    </source>
</evidence>
<dbReference type="PANTHER" id="PTHR11205">
    <property type="entry name" value="RIBOSOMAL PROTEIN S7"/>
    <property type="match status" value="1"/>
</dbReference>
<dbReference type="FunFam" id="1.10.455.10:FF:000001">
    <property type="entry name" value="30S ribosomal protein S7"/>
    <property type="match status" value="1"/>
</dbReference>
<dbReference type="Pfam" id="PF00177">
    <property type="entry name" value="Ribosomal_S7"/>
    <property type="match status" value="1"/>
</dbReference>
<evidence type="ECO:0000256" key="3">
    <source>
        <dbReference type="ARBA" id="ARBA00022730"/>
    </source>
</evidence>
<dbReference type="GO" id="GO:0003735">
    <property type="term" value="F:structural constituent of ribosome"/>
    <property type="evidence" value="ECO:0007669"/>
    <property type="project" value="InterPro"/>
</dbReference>
<dbReference type="InterPro" id="IPR023798">
    <property type="entry name" value="Ribosomal_uS7_dom"/>
</dbReference>
<dbReference type="NCBIfam" id="TIGR01029">
    <property type="entry name" value="rpsG_bact"/>
    <property type="match status" value="1"/>
</dbReference>
<comment type="similarity">
    <text evidence="1 7 8">Belongs to the universal ribosomal protein uS7 family.</text>
</comment>
<keyword evidence="3 7" id="KW-0699">rRNA-binding</keyword>
<evidence type="ECO:0000259" key="9">
    <source>
        <dbReference type="Pfam" id="PF00177"/>
    </source>
</evidence>
<dbReference type="GO" id="GO:0000049">
    <property type="term" value="F:tRNA binding"/>
    <property type="evidence" value="ECO:0007669"/>
    <property type="project" value="UniProtKB-UniRule"/>
</dbReference>
<dbReference type="PROSITE" id="PS00052">
    <property type="entry name" value="RIBOSOMAL_S7"/>
    <property type="match status" value="1"/>
</dbReference>
<organism evidence="10 11">
    <name type="scientific">Pandoraea thiooxydans</name>
    <dbReference type="NCBI Taxonomy" id="445709"/>
    <lineage>
        <taxon>Bacteria</taxon>
        <taxon>Pseudomonadati</taxon>
        <taxon>Pseudomonadota</taxon>
        <taxon>Betaproteobacteria</taxon>
        <taxon>Burkholderiales</taxon>
        <taxon>Burkholderiaceae</taxon>
        <taxon>Pandoraea</taxon>
    </lineage>
</organism>
<protein>
    <recommendedName>
        <fullName evidence="7">Small ribosomal subunit protein uS7</fullName>
    </recommendedName>
</protein>
<evidence type="ECO:0000256" key="1">
    <source>
        <dbReference type="ARBA" id="ARBA00007151"/>
    </source>
</evidence>
<dbReference type="PIRSF" id="PIRSF002122">
    <property type="entry name" value="RPS7p_RPS7a_RPS5e_RPS7o"/>
    <property type="match status" value="1"/>
</dbReference>
<dbReference type="KEGG" id="ptx:ABW99_18020"/>
<keyword evidence="2 7" id="KW-0820">tRNA-binding</keyword>
<dbReference type="HAMAP" id="MF_00480_B">
    <property type="entry name" value="Ribosomal_uS7_B"/>
    <property type="match status" value="1"/>
</dbReference>
<dbReference type="InterPro" id="IPR020606">
    <property type="entry name" value="Ribosomal_uS7_CS"/>
</dbReference>
<keyword evidence="11" id="KW-1185">Reference proteome</keyword>
<evidence type="ECO:0000313" key="11">
    <source>
        <dbReference type="Proteomes" id="UP000036700"/>
    </source>
</evidence>
<reference evidence="11" key="1">
    <citation type="submission" date="2015-06" db="EMBL/GenBank/DDBJ databases">
        <authorList>
            <person name="Lim Y.L."/>
            <person name="Ee R."/>
            <person name="Yong D."/>
            <person name="How K.Y."/>
            <person name="Yin W.F."/>
            <person name="Chan K.G."/>
        </authorList>
    </citation>
    <scope>NUCLEOTIDE SEQUENCE [LARGE SCALE GENOMIC DNA]</scope>
    <source>
        <strain evidence="11">DSM 25325</strain>
    </source>
</reference>
<dbReference type="GO" id="GO:0019843">
    <property type="term" value="F:rRNA binding"/>
    <property type="evidence" value="ECO:0007669"/>
    <property type="project" value="UniProtKB-UniRule"/>
</dbReference>
<dbReference type="GO" id="GO:0015935">
    <property type="term" value="C:small ribosomal subunit"/>
    <property type="evidence" value="ECO:0007669"/>
    <property type="project" value="InterPro"/>
</dbReference>
<evidence type="ECO:0000256" key="2">
    <source>
        <dbReference type="ARBA" id="ARBA00022555"/>
    </source>
</evidence>